<reference evidence="1 2" key="1">
    <citation type="submission" date="2019-11" db="EMBL/GenBank/DDBJ databases">
        <authorList>
            <person name="Criscuolo A."/>
        </authorList>
    </citation>
    <scope>NUCLEOTIDE SEQUENCE [LARGE SCALE GENOMIC DNA]</scope>
    <source>
        <strain evidence="1">CIP111667</strain>
    </source>
</reference>
<evidence type="ECO:0008006" key="3">
    <source>
        <dbReference type="Google" id="ProtNLM"/>
    </source>
</evidence>
<dbReference type="RefSeq" id="WP_156738956.1">
    <property type="nucleotide sequence ID" value="NZ_CACRYJ010000006.1"/>
</dbReference>
<dbReference type="PANTHER" id="PTHR38479">
    <property type="entry name" value="LMO0824 PROTEIN"/>
    <property type="match status" value="1"/>
</dbReference>
<proteinExistence type="predicted"/>
<dbReference type="InterPro" id="IPR009351">
    <property type="entry name" value="AlkZ-like"/>
</dbReference>
<dbReference type="Proteomes" id="UP000419743">
    <property type="component" value="Unassembled WGS sequence"/>
</dbReference>
<name>A0A7M4DE50_9MICO</name>
<dbReference type="PANTHER" id="PTHR38479:SF2">
    <property type="entry name" value="WINGED HELIX DNA-BINDING DOMAIN-CONTAINING PROTEIN"/>
    <property type="match status" value="1"/>
</dbReference>
<gene>
    <name evidence="1" type="ORF">HALOF300_00390</name>
</gene>
<dbReference type="EMBL" id="CACRYJ010000006">
    <property type="protein sequence ID" value="VZO35164.1"/>
    <property type="molecule type" value="Genomic_DNA"/>
</dbReference>
<comment type="caution">
    <text evidence="1">The sequence shown here is derived from an EMBL/GenBank/DDBJ whole genome shotgun (WGS) entry which is preliminary data.</text>
</comment>
<dbReference type="Pfam" id="PF06224">
    <property type="entry name" value="AlkZ-like"/>
    <property type="match status" value="1"/>
</dbReference>
<protein>
    <recommendedName>
        <fullName evidence="3">Winged helix DNA-binding domain-containing protein</fullName>
    </recommendedName>
</protein>
<accession>A0A7M4DE50</accession>
<organism evidence="1 2">
    <name type="scientific">Occultella aeris</name>
    <dbReference type="NCBI Taxonomy" id="2761496"/>
    <lineage>
        <taxon>Bacteria</taxon>
        <taxon>Bacillati</taxon>
        <taxon>Actinomycetota</taxon>
        <taxon>Actinomycetes</taxon>
        <taxon>Micrococcales</taxon>
        <taxon>Ruaniaceae</taxon>
        <taxon>Occultella</taxon>
    </lineage>
</organism>
<keyword evidence="2" id="KW-1185">Reference proteome</keyword>
<evidence type="ECO:0000313" key="2">
    <source>
        <dbReference type="Proteomes" id="UP000419743"/>
    </source>
</evidence>
<dbReference type="AlphaFoldDB" id="A0A7M4DE50"/>
<sequence>MMARGDDWDRLLAGRLATHRLLEAAPTGADPSTAITAVVDAIVGAHAQVMVAGETSIGLRVDGATRSDVRRAVEMDRTLVKAHGPRGTVHLLSADGLSRWVGAMGWIGTAGPTPPPAMRLTAEQADGVLAALDSVLAGVELTVDELDEAVIGATGPWAGDLVMPAFGGYWPRWRQLIGTAGHRGALCFGPQRGRKVTYTSPRTWLPGFDPQPGVRAAVDLVHAYLTGYGPATAGEFAKWLAIRPGRATELFAQAEVDPRLERVDRAGVGCLRVAGTPDIEPWRDQVRLLPLFDAYGVGSQPRERIFPGRAAERALAGGQAGNFPVVLLDGVVAGVWHQRLAGPRVKITVEMFEGPTARRRRAIEEQVDRVAAVLEARPEVTFGDITVGAHA</sequence>
<evidence type="ECO:0000313" key="1">
    <source>
        <dbReference type="EMBL" id="VZO35164.1"/>
    </source>
</evidence>